<keyword evidence="3" id="KW-1185">Reference proteome</keyword>
<evidence type="ECO:0008006" key="4">
    <source>
        <dbReference type="Google" id="ProtNLM"/>
    </source>
</evidence>
<evidence type="ECO:0000256" key="1">
    <source>
        <dbReference type="ARBA" id="ARBA00023125"/>
    </source>
</evidence>
<dbReference type="OMA" id="XSARIEH"/>
<dbReference type="Proteomes" id="UP000053558">
    <property type="component" value="Unassembled WGS sequence"/>
</dbReference>
<dbReference type="PANTHER" id="PTHR34605:SF3">
    <property type="entry name" value="P CELL-TYPE AGGLUTINATION PROTEIN MAP4-LIKE-RELATED"/>
    <property type="match status" value="1"/>
</dbReference>
<dbReference type="AlphaFoldDB" id="R7SG21"/>
<dbReference type="OrthoDB" id="5598396at2759"/>
<dbReference type="eggNOG" id="ENOG502SNFT">
    <property type="taxonomic scope" value="Eukaryota"/>
</dbReference>
<name>R7SG21_CONPW</name>
<dbReference type="RefSeq" id="XP_007775744.1">
    <property type="nucleotide sequence ID" value="XM_007777554.1"/>
</dbReference>
<dbReference type="InterPro" id="IPR052925">
    <property type="entry name" value="Phage_Integrase-like_Recomb"/>
</dbReference>
<dbReference type="InterPro" id="IPR010998">
    <property type="entry name" value="Integrase_recombinase_N"/>
</dbReference>
<gene>
    <name evidence="2" type="ORF">CONPUDRAFT_68006</name>
</gene>
<evidence type="ECO:0000313" key="3">
    <source>
        <dbReference type="Proteomes" id="UP000053558"/>
    </source>
</evidence>
<evidence type="ECO:0000313" key="2">
    <source>
        <dbReference type="EMBL" id="EIW74034.1"/>
    </source>
</evidence>
<dbReference type="SUPFAM" id="SSF47823">
    <property type="entry name" value="lambda integrase-like, N-terminal domain"/>
    <property type="match status" value="1"/>
</dbReference>
<dbReference type="PANTHER" id="PTHR34605">
    <property type="entry name" value="PHAGE_INTEGRASE DOMAIN-CONTAINING PROTEIN"/>
    <property type="match status" value="1"/>
</dbReference>
<dbReference type="KEGG" id="cput:CONPUDRAFT_68006"/>
<dbReference type="GeneID" id="19208605"/>
<sequence length="251" mass="28684">MSSARNTSRPCRPAWTQERFDHELAVTLGYAVDPSTTLAYTSALNSYLDFCRIHHFPIQLTSDTFAKYIVFMQTYIRPKSISSYLSGICNQLEHLYPEVRAVRKHPLVVRVLRGSHRRCGAPATRTEPLSREHLRFAADTLLPDSSFDDSLFLAQLLVGFYALMRTGELVVPDRRDLLNHSKLSMRHTVNISPDNITFSLPRHKADKTFQGDRIDGVPADRIQALGRWSSDTWKIYVRKHPALLNTFLLAK</sequence>
<protein>
    <recommendedName>
        <fullName evidence="4">Core-binding (CB) domain-containing protein</fullName>
    </recommendedName>
</protein>
<proteinExistence type="predicted"/>
<accession>R7SG21</accession>
<dbReference type="EMBL" id="JH711595">
    <property type="protein sequence ID" value="EIW74034.1"/>
    <property type="molecule type" value="Genomic_DNA"/>
</dbReference>
<dbReference type="Gene3D" id="1.10.150.130">
    <property type="match status" value="1"/>
</dbReference>
<keyword evidence="1" id="KW-0238">DNA-binding</keyword>
<dbReference type="GO" id="GO:0003677">
    <property type="term" value="F:DNA binding"/>
    <property type="evidence" value="ECO:0007669"/>
    <property type="project" value="UniProtKB-KW"/>
</dbReference>
<organism evidence="2 3">
    <name type="scientific">Coniophora puteana (strain RWD-64-598)</name>
    <name type="common">Brown rot fungus</name>
    <dbReference type="NCBI Taxonomy" id="741705"/>
    <lineage>
        <taxon>Eukaryota</taxon>
        <taxon>Fungi</taxon>
        <taxon>Dikarya</taxon>
        <taxon>Basidiomycota</taxon>
        <taxon>Agaricomycotina</taxon>
        <taxon>Agaricomycetes</taxon>
        <taxon>Agaricomycetidae</taxon>
        <taxon>Boletales</taxon>
        <taxon>Coniophorineae</taxon>
        <taxon>Coniophoraceae</taxon>
        <taxon>Coniophora</taxon>
    </lineage>
</organism>
<reference evidence="3" key="1">
    <citation type="journal article" date="2012" name="Science">
        <title>The Paleozoic origin of enzymatic lignin decomposition reconstructed from 31 fungal genomes.</title>
        <authorList>
            <person name="Floudas D."/>
            <person name="Binder M."/>
            <person name="Riley R."/>
            <person name="Barry K."/>
            <person name="Blanchette R.A."/>
            <person name="Henrissat B."/>
            <person name="Martinez A.T."/>
            <person name="Otillar R."/>
            <person name="Spatafora J.W."/>
            <person name="Yadav J.S."/>
            <person name="Aerts A."/>
            <person name="Benoit I."/>
            <person name="Boyd A."/>
            <person name="Carlson A."/>
            <person name="Copeland A."/>
            <person name="Coutinho P.M."/>
            <person name="de Vries R.P."/>
            <person name="Ferreira P."/>
            <person name="Findley K."/>
            <person name="Foster B."/>
            <person name="Gaskell J."/>
            <person name="Glotzer D."/>
            <person name="Gorecki P."/>
            <person name="Heitman J."/>
            <person name="Hesse C."/>
            <person name="Hori C."/>
            <person name="Igarashi K."/>
            <person name="Jurgens J.A."/>
            <person name="Kallen N."/>
            <person name="Kersten P."/>
            <person name="Kohler A."/>
            <person name="Kuees U."/>
            <person name="Kumar T.K.A."/>
            <person name="Kuo A."/>
            <person name="LaButti K."/>
            <person name="Larrondo L.F."/>
            <person name="Lindquist E."/>
            <person name="Ling A."/>
            <person name="Lombard V."/>
            <person name="Lucas S."/>
            <person name="Lundell T."/>
            <person name="Martin R."/>
            <person name="McLaughlin D.J."/>
            <person name="Morgenstern I."/>
            <person name="Morin E."/>
            <person name="Murat C."/>
            <person name="Nagy L.G."/>
            <person name="Nolan M."/>
            <person name="Ohm R.A."/>
            <person name="Patyshakuliyeva A."/>
            <person name="Rokas A."/>
            <person name="Ruiz-Duenas F.J."/>
            <person name="Sabat G."/>
            <person name="Salamov A."/>
            <person name="Samejima M."/>
            <person name="Schmutz J."/>
            <person name="Slot J.C."/>
            <person name="St John F."/>
            <person name="Stenlid J."/>
            <person name="Sun H."/>
            <person name="Sun S."/>
            <person name="Syed K."/>
            <person name="Tsang A."/>
            <person name="Wiebenga A."/>
            <person name="Young D."/>
            <person name="Pisabarro A."/>
            <person name="Eastwood D.C."/>
            <person name="Martin F."/>
            <person name="Cullen D."/>
            <person name="Grigoriev I.V."/>
            <person name="Hibbett D.S."/>
        </authorList>
    </citation>
    <scope>NUCLEOTIDE SEQUENCE [LARGE SCALE GENOMIC DNA]</scope>
    <source>
        <strain evidence="3">RWD-64-598 SS2</strain>
    </source>
</reference>